<proteinExistence type="inferred from homology"/>
<keyword evidence="4 7" id="KW-0813">Transport</keyword>
<dbReference type="KEGG" id="vil:CFK37_14040"/>
<evidence type="ECO:0000259" key="8">
    <source>
        <dbReference type="Pfam" id="PF01895"/>
    </source>
</evidence>
<evidence type="ECO:0000256" key="5">
    <source>
        <dbReference type="ARBA" id="ARBA00022490"/>
    </source>
</evidence>
<protein>
    <recommendedName>
        <fullName evidence="7">Phosphate-specific transport system accessory protein PhoU</fullName>
    </recommendedName>
</protein>
<dbReference type="Pfam" id="PF01895">
    <property type="entry name" value="PhoU"/>
    <property type="match status" value="2"/>
</dbReference>
<comment type="subunit">
    <text evidence="3 7">Homodimer.</text>
</comment>
<evidence type="ECO:0000256" key="2">
    <source>
        <dbReference type="ARBA" id="ARBA00008107"/>
    </source>
</evidence>
<comment type="similarity">
    <text evidence="2 7">Belongs to the PhoU family.</text>
</comment>
<gene>
    <name evidence="9" type="primary">phoU</name>
    <name evidence="9" type="ORF">CFK37_14040</name>
</gene>
<dbReference type="EMBL" id="CP022315">
    <property type="protein sequence ID" value="ASK63186.1"/>
    <property type="molecule type" value="Genomic_DNA"/>
</dbReference>
<dbReference type="GO" id="GO:0006817">
    <property type="term" value="P:phosphate ion transport"/>
    <property type="evidence" value="ECO:0007669"/>
    <property type="project" value="UniProtKB-KW"/>
</dbReference>
<name>A0A220U5J1_9BACI</name>
<keyword evidence="10" id="KW-1185">Reference proteome</keyword>
<dbReference type="Proteomes" id="UP000198312">
    <property type="component" value="Chromosome"/>
</dbReference>
<feature type="domain" description="PhoU" evidence="8">
    <location>
        <begin position="125"/>
        <end position="210"/>
    </location>
</feature>
<dbReference type="InterPro" id="IPR038078">
    <property type="entry name" value="PhoU-like_sf"/>
</dbReference>
<dbReference type="FunFam" id="1.20.58.220:FF:000004">
    <property type="entry name" value="Phosphate-specific transport system accessory protein PhoU"/>
    <property type="match status" value="1"/>
</dbReference>
<comment type="subcellular location">
    <subcellularLocation>
        <location evidence="1 7">Cytoplasm</location>
    </subcellularLocation>
</comment>
<sequence length="223" mass="25447">MEVQILTRESFEEQLITLKSELMELGDLAKFALDQSIQALENQNVDLALQVIDEDAKINLLEEEIDEHATWLIAKEQPLASDLRKNIAVMKVTTDIERIGDLAVNIAKSVIRIGKSEFIEPLNKIPKMALMAQEMIDCILKAFNEEDIYQAREIAEKDDEVDKMYGGLVAELMELMTKNPTYVAQIIQLSFICRYLERVADHATNISEAIIYLVKGKRYDLNK</sequence>
<dbReference type="GO" id="GO:0005737">
    <property type="term" value="C:cytoplasm"/>
    <property type="evidence" value="ECO:0007669"/>
    <property type="project" value="UniProtKB-SubCell"/>
</dbReference>
<evidence type="ECO:0000256" key="1">
    <source>
        <dbReference type="ARBA" id="ARBA00004496"/>
    </source>
</evidence>
<evidence type="ECO:0000313" key="9">
    <source>
        <dbReference type="EMBL" id="ASK63186.1"/>
    </source>
</evidence>
<dbReference type="InterPro" id="IPR026022">
    <property type="entry name" value="PhoU_dom"/>
</dbReference>
<keyword evidence="6 7" id="KW-0592">Phosphate transport</keyword>
<dbReference type="GO" id="GO:0045936">
    <property type="term" value="P:negative regulation of phosphate metabolic process"/>
    <property type="evidence" value="ECO:0007669"/>
    <property type="project" value="InterPro"/>
</dbReference>
<dbReference type="SUPFAM" id="SSF109755">
    <property type="entry name" value="PhoU-like"/>
    <property type="match status" value="1"/>
</dbReference>
<evidence type="ECO:0000256" key="3">
    <source>
        <dbReference type="ARBA" id="ARBA00011738"/>
    </source>
</evidence>
<evidence type="ECO:0000256" key="7">
    <source>
        <dbReference type="PIRNR" id="PIRNR003107"/>
    </source>
</evidence>
<feature type="domain" description="PhoU" evidence="8">
    <location>
        <begin position="22"/>
        <end position="110"/>
    </location>
</feature>
<dbReference type="AlphaFoldDB" id="A0A220U5J1"/>
<organism evidence="9 10">
    <name type="scientific">Virgibacillus phasianinus</name>
    <dbReference type="NCBI Taxonomy" id="2017483"/>
    <lineage>
        <taxon>Bacteria</taxon>
        <taxon>Bacillati</taxon>
        <taxon>Bacillota</taxon>
        <taxon>Bacilli</taxon>
        <taxon>Bacillales</taxon>
        <taxon>Bacillaceae</taxon>
        <taxon>Virgibacillus</taxon>
    </lineage>
</organism>
<dbReference type="NCBIfam" id="TIGR02135">
    <property type="entry name" value="phoU_full"/>
    <property type="match status" value="1"/>
</dbReference>
<dbReference type="InterPro" id="IPR028366">
    <property type="entry name" value="PhoU"/>
</dbReference>
<dbReference type="Gene3D" id="1.20.58.220">
    <property type="entry name" value="Phosphate transport system protein phou homolog 2, domain 2"/>
    <property type="match status" value="1"/>
</dbReference>
<evidence type="ECO:0000256" key="6">
    <source>
        <dbReference type="ARBA" id="ARBA00022592"/>
    </source>
</evidence>
<dbReference type="GO" id="GO:0030643">
    <property type="term" value="P:intracellular phosphate ion homeostasis"/>
    <property type="evidence" value="ECO:0007669"/>
    <property type="project" value="InterPro"/>
</dbReference>
<reference evidence="9 10" key="1">
    <citation type="submission" date="2017-07" db="EMBL/GenBank/DDBJ databases">
        <title>Virgibacillus sp. LM2416.</title>
        <authorList>
            <person name="Tak E.J."/>
            <person name="Bae J.-W."/>
        </authorList>
    </citation>
    <scope>NUCLEOTIDE SEQUENCE [LARGE SCALE GENOMIC DNA]</scope>
    <source>
        <strain evidence="9 10">LM2416</strain>
    </source>
</reference>
<accession>A0A220U5J1</accession>
<keyword evidence="5 7" id="KW-0963">Cytoplasm</keyword>
<evidence type="ECO:0000256" key="4">
    <source>
        <dbReference type="ARBA" id="ARBA00022448"/>
    </source>
</evidence>
<comment type="function">
    <text evidence="7">Plays a role in the regulation of phosphate uptake.</text>
</comment>
<dbReference type="PANTHER" id="PTHR42930:SF3">
    <property type="entry name" value="PHOSPHATE-SPECIFIC TRANSPORT SYSTEM ACCESSORY PROTEIN PHOU"/>
    <property type="match status" value="1"/>
</dbReference>
<dbReference type="PANTHER" id="PTHR42930">
    <property type="entry name" value="PHOSPHATE-SPECIFIC TRANSPORT SYSTEM ACCESSORY PROTEIN PHOU"/>
    <property type="match status" value="1"/>
</dbReference>
<evidence type="ECO:0000313" key="10">
    <source>
        <dbReference type="Proteomes" id="UP000198312"/>
    </source>
</evidence>
<dbReference type="OrthoDB" id="9814256at2"/>
<dbReference type="PIRSF" id="PIRSF003107">
    <property type="entry name" value="PhoU"/>
    <property type="match status" value="1"/>
</dbReference>